<evidence type="ECO:0000313" key="13">
    <source>
        <dbReference type="Proteomes" id="UP000005220"/>
    </source>
</evidence>
<dbReference type="GO" id="GO:0032038">
    <property type="term" value="F:myosin II heavy chain binding"/>
    <property type="evidence" value="ECO:0007669"/>
    <property type="project" value="EnsemblFungi"/>
</dbReference>
<evidence type="ECO:0000256" key="8">
    <source>
        <dbReference type="SAM" id="Coils"/>
    </source>
</evidence>
<dbReference type="AlphaFoldDB" id="H2AMR7"/>
<gene>
    <name evidence="12" type="primary">KAFR0A02290</name>
    <name evidence="12" type="ORF">KAFR_0A02290</name>
</gene>
<dbReference type="GO" id="GO:0042802">
    <property type="term" value="F:identical protein binding"/>
    <property type="evidence" value="ECO:0007669"/>
    <property type="project" value="EnsemblFungi"/>
</dbReference>
<name>H2AMR7_KAZAF</name>
<dbReference type="SUPFAM" id="SSF50044">
    <property type="entry name" value="SH3-domain"/>
    <property type="match status" value="1"/>
</dbReference>
<keyword evidence="5" id="KW-0206">Cytoskeleton</keyword>
<dbReference type="GO" id="GO:0090339">
    <property type="term" value="P:negative regulation of formin-nucleated actin cable assembly"/>
    <property type="evidence" value="ECO:0007669"/>
    <property type="project" value="EnsemblFungi"/>
</dbReference>
<dbReference type="InterPro" id="IPR027267">
    <property type="entry name" value="AH/BAR_dom_sf"/>
</dbReference>
<feature type="compositionally biased region" description="Low complexity" evidence="9">
    <location>
        <begin position="447"/>
        <end position="457"/>
    </location>
</feature>
<keyword evidence="7 8" id="KW-0175">Coiled coil</keyword>
<dbReference type="GO" id="GO:0120104">
    <property type="term" value="C:mitotic actomyosin contractile ring, proximal layer"/>
    <property type="evidence" value="ECO:0007669"/>
    <property type="project" value="TreeGrafter"/>
</dbReference>
<dbReference type="SMART" id="SM00326">
    <property type="entry name" value="SH3"/>
    <property type="match status" value="1"/>
</dbReference>
<dbReference type="Pfam" id="PF00611">
    <property type="entry name" value="FCH"/>
    <property type="match status" value="1"/>
</dbReference>
<dbReference type="GO" id="GO:0072741">
    <property type="term" value="P:protein localization to cell division site"/>
    <property type="evidence" value="ECO:0007669"/>
    <property type="project" value="EnsemblFungi"/>
</dbReference>
<feature type="compositionally biased region" description="Polar residues" evidence="9">
    <location>
        <begin position="458"/>
        <end position="467"/>
    </location>
</feature>
<dbReference type="RefSeq" id="XP_003954802.1">
    <property type="nucleotide sequence ID" value="XM_003954753.1"/>
</dbReference>
<dbReference type="GO" id="GO:0009898">
    <property type="term" value="C:cytoplasmic side of plasma membrane"/>
    <property type="evidence" value="ECO:0007669"/>
    <property type="project" value="TreeGrafter"/>
</dbReference>
<evidence type="ECO:0000259" key="11">
    <source>
        <dbReference type="PROSITE" id="PS51741"/>
    </source>
</evidence>
<feature type="compositionally biased region" description="Polar residues" evidence="9">
    <location>
        <begin position="506"/>
        <end position="532"/>
    </location>
</feature>
<dbReference type="FunCoup" id="H2AMR7">
    <property type="interactions" value="98"/>
</dbReference>
<dbReference type="GO" id="GO:1903471">
    <property type="term" value="P:regulation of mitotic actomyosin contractile ring contraction"/>
    <property type="evidence" value="ECO:0007669"/>
    <property type="project" value="EnsemblFungi"/>
</dbReference>
<dbReference type="GO" id="GO:0120155">
    <property type="term" value="C:MIH complex"/>
    <property type="evidence" value="ECO:0007669"/>
    <property type="project" value="EnsemblFungi"/>
</dbReference>
<feature type="domain" description="F-BAR" evidence="11">
    <location>
        <begin position="1"/>
        <end position="261"/>
    </location>
</feature>
<dbReference type="GO" id="GO:0051015">
    <property type="term" value="F:actin filament binding"/>
    <property type="evidence" value="ECO:0007669"/>
    <property type="project" value="EnsemblFungi"/>
</dbReference>
<dbReference type="InterPro" id="IPR001452">
    <property type="entry name" value="SH3_domain"/>
</dbReference>
<dbReference type="EMBL" id="HE650821">
    <property type="protein sequence ID" value="CCF55667.1"/>
    <property type="molecule type" value="Genomic_DNA"/>
</dbReference>
<dbReference type="GO" id="GO:0051017">
    <property type="term" value="P:actin filament bundle assembly"/>
    <property type="evidence" value="ECO:0007669"/>
    <property type="project" value="EnsemblFungi"/>
</dbReference>
<feature type="region of interest" description="Disordered" evidence="9">
    <location>
        <begin position="436"/>
        <end position="467"/>
    </location>
</feature>
<dbReference type="GO" id="GO:0005543">
    <property type="term" value="F:phospholipid binding"/>
    <property type="evidence" value="ECO:0007669"/>
    <property type="project" value="EnsemblFungi"/>
</dbReference>
<dbReference type="GeneID" id="13885928"/>
<dbReference type="GO" id="GO:1902404">
    <property type="term" value="P:mitotic actomyosin contractile ring contraction"/>
    <property type="evidence" value="ECO:0007669"/>
    <property type="project" value="EnsemblFungi"/>
</dbReference>
<dbReference type="HOGENOM" id="CLU_434790_0_0_1"/>
<evidence type="ECO:0008006" key="14">
    <source>
        <dbReference type="Google" id="ProtNLM"/>
    </source>
</evidence>
<dbReference type="GO" id="GO:0000144">
    <property type="term" value="C:cellular bud neck septin ring"/>
    <property type="evidence" value="ECO:0007669"/>
    <property type="project" value="EnsemblFungi"/>
</dbReference>
<dbReference type="STRING" id="1071382.H2AMR7"/>
<dbReference type="PANTHER" id="PTHR23065">
    <property type="entry name" value="PROLINE-SERINE-THREONINE PHOSPHATASE INTERACTING PROTEIN 1"/>
    <property type="match status" value="1"/>
</dbReference>
<feature type="region of interest" description="Disordered" evidence="9">
    <location>
        <begin position="334"/>
        <end position="365"/>
    </location>
</feature>
<evidence type="ECO:0000256" key="2">
    <source>
        <dbReference type="ARBA" id="ARBA00022443"/>
    </source>
</evidence>
<dbReference type="PANTHER" id="PTHR23065:SF7">
    <property type="entry name" value="NOSTRIN, ISOFORM H"/>
    <property type="match status" value="1"/>
</dbReference>
<dbReference type="KEGG" id="kaf:KAFR_0A02290"/>
<keyword evidence="3" id="KW-0963">Cytoplasm</keyword>
<evidence type="ECO:0000256" key="6">
    <source>
        <dbReference type="PROSITE-ProRule" id="PRU00192"/>
    </source>
</evidence>
<evidence type="ECO:0000256" key="4">
    <source>
        <dbReference type="ARBA" id="ARBA00022553"/>
    </source>
</evidence>
<evidence type="ECO:0000256" key="3">
    <source>
        <dbReference type="ARBA" id="ARBA00022490"/>
    </source>
</evidence>
<organism evidence="12 13">
    <name type="scientific">Kazachstania africana (strain ATCC 22294 / BCRC 22015 / CBS 2517 / CECT 1963 / NBRC 1671 / NRRL Y-8276)</name>
    <name type="common">Yeast</name>
    <name type="synonym">Kluyveromyces africanus</name>
    <dbReference type="NCBI Taxonomy" id="1071382"/>
    <lineage>
        <taxon>Eukaryota</taxon>
        <taxon>Fungi</taxon>
        <taxon>Dikarya</taxon>
        <taxon>Ascomycota</taxon>
        <taxon>Saccharomycotina</taxon>
        <taxon>Saccharomycetes</taxon>
        <taxon>Saccharomycetales</taxon>
        <taxon>Saccharomycetaceae</taxon>
        <taxon>Kazachstania</taxon>
    </lineage>
</organism>
<dbReference type="InterPro" id="IPR001060">
    <property type="entry name" value="FCH_dom"/>
</dbReference>
<dbReference type="PROSITE" id="PS51741">
    <property type="entry name" value="F_BAR"/>
    <property type="match status" value="1"/>
</dbReference>
<comment type="subcellular location">
    <subcellularLocation>
        <location evidence="1">Cytoplasm</location>
        <location evidence="1">Cytoskeleton</location>
    </subcellularLocation>
</comment>
<keyword evidence="2 6" id="KW-0728">SH3 domain</keyword>
<dbReference type="InterPro" id="IPR036028">
    <property type="entry name" value="SH3-like_dom_sf"/>
</dbReference>
<reference evidence="12 13" key="1">
    <citation type="journal article" date="2011" name="Proc. Natl. Acad. Sci. U.S.A.">
        <title>Evolutionary erosion of yeast sex chromosomes by mating-type switching accidents.</title>
        <authorList>
            <person name="Gordon J.L."/>
            <person name="Armisen D."/>
            <person name="Proux-Wera E."/>
            <person name="Oheigeartaigh S.S."/>
            <person name="Byrne K.P."/>
            <person name="Wolfe K.H."/>
        </authorList>
    </citation>
    <scope>NUCLEOTIDE SEQUENCE [LARGE SCALE GENOMIC DNA]</scope>
    <source>
        <strain evidence="13">ATCC 22294 / BCRC 22015 / CBS 2517 / CECT 1963 / NBRC 1671 / NRRL Y-8276</strain>
    </source>
</reference>
<feature type="coiled-coil region" evidence="8">
    <location>
        <begin position="137"/>
        <end position="194"/>
    </location>
</feature>
<sequence>MAYDYESCFWDPNDDGVNILLSHIASGIKSCDTVEHFFKQKSELEKDYARRMGAINERLKKDMMNNTEFGQLNAAMDKLLLLEKARAQSYSKQSELIYRKLYSDIKLFIGELNARYTTLSGKVEKLRLDKFNKKKGCEELAKRLDDASIRARDLQLNKNNIIGFKRVEQMTKELAKWENNVHEFSLQLNVLKQEYKASKKYWLHEWGNITQQLQEMEVARIRFVQSKMQQYAEAALETTFLEQSKTDSLINELSIFTPMDDISKFSREYGTGRLKERRSNLPADYKKSSKKRLSVASSIPSTIDHNPDRYYVSSMRDPHIDAVRKLSSQLQQSTLNRSAHSGTFNKQIPNEETEKPLPSIISSTSHEVPTKGIKIAEDITRSLTTDMFSQSAIRVNEPTGTENNISHSKSVGNDFFVHDYRDVPGDSRDNLMEVEDKPTKLSGHPASSSSSSGSSSSNPTDFTSNIPKKQSFESMATSVSSMANTIDDKQRFAKSWNSTNRKRKSMSNISSLTGNSDSNPVERSQGFRGTSTATVINTSVQETRDADTNIQRISYSNTKNDAVSSIRSRRKSMVLENSKHPIEDALYEMEKLQGGISHDTTVGRVKDNGVVVTLPIVSKGGDKVIHYAKALYPLLDNDAPTLAHFDKNDYILITEVINDDWYRGEVYGNDMISPEYRDGLIPYNFIHLLD</sequence>
<dbReference type="GO" id="GO:0044697">
    <property type="term" value="C:HICS complex"/>
    <property type="evidence" value="ECO:0007669"/>
    <property type="project" value="EnsemblFungi"/>
</dbReference>
<proteinExistence type="predicted"/>
<dbReference type="PROSITE" id="PS50002">
    <property type="entry name" value="SH3"/>
    <property type="match status" value="1"/>
</dbReference>
<dbReference type="Gene3D" id="2.30.30.40">
    <property type="entry name" value="SH3 Domains"/>
    <property type="match status" value="1"/>
</dbReference>
<protein>
    <recommendedName>
        <fullName evidence="14">SH3 domain-containing protein</fullName>
    </recommendedName>
</protein>
<keyword evidence="4" id="KW-0597">Phosphoprotein</keyword>
<dbReference type="SMART" id="SM00055">
    <property type="entry name" value="FCH"/>
    <property type="match status" value="1"/>
</dbReference>
<dbReference type="InParanoid" id="H2AMR7"/>
<feature type="region of interest" description="Disordered" evidence="9">
    <location>
        <begin position="492"/>
        <end position="532"/>
    </location>
</feature>
<dbReference type="SUPFAM" id="SSF103657">
    <property type="entry name" value="BAR/IMD domain-like"/>
    <property type="match status" value="1"/>
</dbReference>
<dbReference type="eggNOG" id="KOG2398">
    <property type="taxonomic scope" value="Eukaryota"/>
</dbReference>
<feature type="domain" description="SH3" evidence="10">
    <location>
        <begin position="623"/>
        <end position="690"/>
    </location>
</feature>
<feature type="compositionally biased region" description="Polar residues" evidence="9">
    <location>
        <begin position="334"/>
        <end position="350"/>
    </location>
</feature>
<dbReference type="CDD" id="cd00174">
    <property type="entry name" value="SH3"/>
    <property type="match status" value="1"/>
</dbReference>
<evidence type="ECO:0000256" key="1">
    <source>
        <dbReference type="ARBA" id="ARBA00004245"/>
    </source>
</evidence>
<evidence type="ECO:0000259" key="10">
    <source>
        <dbReference type="PROSITE" id="PS50002"/>
    </source>
</evidence>
<dbReference type="GO" id="GO:0051126">
    <property type="term" value="P:negative regulation of actin nucleation"/>
    <property type="evidence" value="ECO:0007669"/>
    <property type="project" value="EnsemblFungi"/>
</dbReference>
<dbReference type="GO" id="GO:0031671">
    <property type="term" value="P:primary cell septum biogenesis"/>
    <property type="evidence" value="ECO:0007669"/>
    <property type="project" value="EnsemblFungi"/>
</dbReference>
<dbReference type="Gene3D" id="1.20.1270.60">
    <property type="entry name" value="Arfaptin homology (AH) domain/BAR domain"/>
    <property type="match status" value="1"/>
</dbReference>
<evidence type="ECO:0000256" key="5">
    <source>
        <dbReference type="ARBA" id="ARBA00023212"/>
    </source>
</evidence>
<accession>H2AMR7</accession>
<dbReference type="GO" id="GO:1903475">
    <property type="term" value="P:mitotic actomyosin contractile ring assembly"/>
    <property type="evidence" value="ECO:0007669"/>
    <property type="project" value="EnsemblFungi"/>
</dbReference>
<dbReference type="GO" id="GO:0000142">
    <property type="term" value="C:cellular bud neck contractile ring"/>
    <property type="evidence" value="ECO:0007669"/>
    <property type="project" value="EnsemblFungi"/>
</dbReference>
<evidence type="ECO:0000256" key="7">
    <source>
        <dbReference type="PROSITE-ProRule" id="PRU01077"/>
    </source>
</evidence>
<dbReference type="OrthoDB" id="27823at2759"/>
<keyword evidence="13" id="KW-1185">Reference proteome</keyword>
<evidence type="ECO:0000256" key="9">
    <source>
        <dbReference type="SAM" id="MobiDB-lite"/>
    </source>
</evidence>
<dbReference type="InterPro" id="IPR031160">
    <property type="entry name" value="F_BAR_dom"/>
</dbReference>
<dbReference type="Proteomes" id="UP000005220">
    <property type="component" value="Chromosome 1"/>
</dbReference>
<evidence type="ECO:0000313" key="12">
    <source>
        <dbReference type="EMBL" id="CCF55667.1"/>
    </source>
</evidence>